<proteinExistence type="predicted"/>
<comment type="caution">
    <text evidence="1">The sequence shown here is derived from an EMBL/GenBank/DDBJ whole genome shotgun (WGS) entry which is preliminary data.</text>
</comment>
<organism evidence="1 2">
    <name type="scientific">Segatella buccae ATCC 33574</name>
    <dbReference type="NCBI Taxonomy" id="873513"/>
    <lineage>
        <taxon>Bacteria</taxon>
        <taxon>Pseudomonadati</taxon>
        <taxon>Bacteroidota</taxon>
        <taxon>Bacteroidia</taxon>
        <taxon>Bacteroidales</taxon>
        <taxon>Prevotellaceae</taxon>
        <taxon>Segatella</taxon>
    </lineage>
</organism>
<evidence type="ECO:0000313" key="2">
    <source>
        <dbReference type="Proteomes" id="UP000003112"/>
    </source>
</evidence>
<evidence type="ECO:0000313" key="1">
    <source>
        <dbReference type="EMBL" id="EFU31692.1"/>
    </source>
</evidence>
<dbReference type="AlphaFoldDB" id="E6K3Z2"/>
<dbReference type="EMBL" id="AEPD01000009">
    <property type="protein sequence ID" value="EFU31692.1"/>
    <property type="molecule type" value="Genomic_DNA"/>
</dbReference>
<dbReference type="STRING" id="873513.HMPREF6485_0337"/>
<gene>
    <name evidence="1" type="ORF">HMPREF6485_0337</name>
</gene>
<keyword evidence="2" id="KW-1185">Reference proteome</keyword>
<name>E6K3Z2_9BACT</name>
<accession>E6K3Z2</accession>
<sequence length="45" mass="5393">MKFKRLIINGLKKSPNSRICTERVARQEYRNIRGRKRTNSLTIFV</sequence>
<dbReference type="Proteomes" id="UP000003112">
    <property type="component" value="Unassembled WGS sequence"/>
</dbReference>
<reference evidence="1 2" key="1">
    <citation type="submission" date="2010-10" db="EMBL/GenBank/DDBJ databases">
        <authorList>
            <person name="Muzny D."/>
            <person name="Qin X."/>
            <person name="Deng J."/>
            <person name="Jiang H."/>
            <person name="Liu Y."/>
            <person name="Qu J."/>
            <person name="Song X.-Z."/>
            <person name="Zhang L."/>
            <person name="Thornton R."/>
            <person name="Coyle M."/>
            <person name="Francisco L."/>
            <person name="Jackson L."/>
            <person name="Javaid M."/>
            <person name="Korchina V."/>
            <person name="Kovar C."/>
            <person name="Mata R."/>
            <person name="Mathew T."/>
            <person name="Ngo R."/>
            <person name="Nguyen L."/>
            <person name="Nguyen N."/>
            <person name="Okwuonu G."/>
            <person name="Ongeri F."/>
            <person name="Pham C."/>
            <person name="Simmons D."/>
            <person name="Wilczek-Boney K."/>
            <person name="Hale W."/>
            <person name="Jakkamsetti A."/>
            <person name="Pham P."/>
            <person name="Ruth R."/>
            <person name="San Lucas F."/>
            <person name="Warren J."/>
            <person name="Zhang J."/>
            <person name="Zhao Z."/>
            <person name="Zhou C."/>
            <person name="Zhu D."/>
            <person name="Lee S."/>
            <person name="Bess C."/>
            <person name="Blankenburg K."/>
            <person name="Forbes L."/>
            <person name="Fu Q."/>
            <person name="Gubbala S."/>
            <person name="Hirani K."/>
            <person name="Jayaseelan J.C."/>
            <person name="Lara F."/>
            <person name="Munidasa M."/>
            <person name="Palculict T."/>
            <person name="Patil S."/>
            <person name="Pu L.-L."/>
            <person name="Saada N."/>
            <person name="Tang L."/>
            <person name="Weissenberger G."/>
            <person name="Zhu Y."/>
            <person name="Hemphill L."/>
            <person name="Shang Y."/>
            <person name="Youmans B."/>
            <person name="Ayvaz T."/>
            <person name="Ross M."/>
            <person name="Santibanez J."/>
            <person name="Aqrawi P."/>
            <person name="Gross S."/>
            <person name="Joshi V."/>
            <person name="Fowler G."/>
            <person name="Nazareth L."/>
            <person name="Reid J."/>
            <person name="Worley K."/>
            <person name="Petrosino J."/>
            <person name="Highlander S."/>
            <person name="Gibbs R."/>
        </authorList>
    </citation>
    <scope>NUCLEOTIDE SEQUENCE [LARGE SCALE GENOMIC DNA]</scope>
    <source>
        <strain evidence="1 2">ATCC 33574</strain>
    </source>
</reference>
<protein>
    <submittedName>
        <fullName evidence="1">Uncharacterized protein</fullName>
    </submittedName>
</protein>
<dbReference type="HOGENOM" id="CLU_3203433_0_0_10"/>